<evidence type="ECO:0000313" key="1">
    <source>
        <dbReference type="EMBL" id="KAH6900290.1"/>
    </source>
</evidence>
<proteinExistence type="predicted"/>
<evidence type="ECO:0000313" key="2">
    <source>
        <dbReference type="Proteomes" id="UP000777438"/>
    </source>
</evidence>
<sequence length="367" mass="40776">MDPDMSARPQRKKLYEQRGAAVSLQVIVFSRPALQSDNASTLDPGEPNMGASIDAIGAQQPTSATCAPNHHGISRKCILYSWRHEVCLGRLHAEPNDLAFSVRPVHISTSNPSSCSDGSNLVSRAVDSKRDLRPWNPPWRNSQRCNFIGLYPFGLDLAEWSATRPVREAVPVKAAKPPAQHQRTEYEASLEATSEAIARIRRWKGKWELVTAGYRQRGGVVPRFRALLLSSLLGLGLRGFDVEPPFHEDPQRSDGPFRKFPEHAGRPTSMFMNVAIPSRCPVSSIRRDGETWRDSRKVMGQRWLKGMRDEMAMGRGSIPVPRMSLWFCRRLSNLSRYSPVSSQATASHVLGKAVWPGMSSPVADSAA</sequence>
<comment type="caution">
    <text evidence="1">The sequence shown here is derived from an EMBL/GenBank/DDBJ whole genome shotgun (WGS) entry which is preliminary data.</text>
</comment>
<dbReference type="EMBL" id="JAGPYM010000001">
    <property type="protein sequence ID" value="KAH6900290.1"/>
    <property type="molecule type" value="Genomic_DNA"/>
</dbReference>
<gene>
    <name evidence="1" type="ORF">B0T10DRAFT_452804</name>
</gene>
<name>A0A9P9AX00_9HYPO</name>
<organism evidence="1 2">
    <name type="scientific">Thelonectria olida</name>
    <dbReference type="NCBI Taxonomy" id="1576542"/>
    <lineage>
        <taxon>Eukaryota</taxon>
        <taxon>Fungi</taxon>
        <taxon>Dikarya</taxon>
        <taxon>Ascomycota</taxon>
        <taxon>Pezizomycotina</taxon>
        <taxon>Sordariomycetes</taxon>
        <taxon>Hypocreomycetidae</taxon>
        <taxon>Hypocreales</taxon>
        <taxon>Nectriaceae</taxon>
        <taxon>Thelonectria</taxon>
    </lineage>
</organism>
<dbReference type="Proteomes" id="UP000777438">
    <property type="component" value="Unassembled WGS sequence"/>
</dbReference>
<keyword evidence="2" id="KW-1185">Reference proteome</keyword>
<accession>A0A9P9AX00</accession>
<reference evidence="1 2" key="1">
    <citation type="journal article" date="2021" name="Nat. Commun.">
        <title>Genetic determinants of endophytism in the Arabidopsis root mycobiome.</title>
        <authorList>
            <person name="Mesny F."/>
            <person name="Miyauchi S."/>
            <person name="Thiergart T."/>
            <person name="Pickel B."/>
            <person name="Atanasova L."/>
            <person name="Karlsson M."/>
            <person name="Huettel B."/>
            <person name="Barry K.W."/>
            <person name="Haridas S."/>
            <person name="Chen C."/>
            <person name="Bauer D."/>
            <person name="Andreopoulos W."/>
            <person name="Pangilinan J."/>
            <person name="LaButti K."/>
            <person name="Riley R."/>
            <person name="Lipzen A."/>
            <person name="Clum A."/>
            <person name="Drula E."/>
            <person name="Henrissat B."/>
            <person name="Kohler A."/>
            <person name="Grigoriev I.V."/>
            <person name="Martin F.M."/>
            <person name="Hacquard S."/>
        </authorList>
    </citation>
    <scope>NUCLEOTIDE SEQUENCE [LARGE SCALE GENOMIC DNA]</scope>
    <source>
        <strain evidence="1 2">MPI-CAGE-CH-0241</strain>
    </source>
</reference>
<dbReference type="AlphaFoldDB" id="A0A9P9AX00"/>
<protein>
    <submittedName>
        <fullName evidence="1">Uncharacterized protein</fullName>
    </submittedName>
</protein>